<dbReference type="PANTHER" id="PTHR47099">
    <property type="entry name" value="METHYLCOBAMIDE:COM METHYLTRANSFERASE MTBA"/>
    <property type="match status" value="1"/>
</dbReference>
<dbReference type="Proteomes" id="UP000657421">
    <property type="component" value="Unassembled WGS sequence"/>
</dbReference>
<dbReference type="EMBL" id="JACRSZ010000005">
    <property type="protein sequence ID" value="MBC8572705.1"/>
    <property type="molecule type" value="Genomic_DNA"/>
</dbReference>
<gene>
    <name evidence="2" type="ORF">H8716_06345</name>
</gene>
<dbReference type="PANTHER" id="PTHR47099:SF1">
    <property type="entry name" value="METHYLCOBAMIDE:COM METHYLTRANSFERASE MTBA"/>
    <property type="match status" value="1"/>
</dbReference>
<accession>A0ABR7N8H2</accession>
<evidence type="ECO:0000313" key="3">
    <source>
        <dbReference type="Proteomes" id="UP000657421"/>
    </source>
</evidence>
<evidence type="ECO:0000259" key="1">
    <source>
        <dbReference type="Pfam" id="PF01208"/>
    </source>
</evidence>
<dbReference type="InterPro" id="IPR038071">
    <property type="entry name" value="UROD/MetE-like_sf"/>
</dbReference>
<evidence type="ECO:0000313" key="2">
    <source>
        <dbReference type="EMBL" id="MBC8572705.1"/>
    </source>
</evidence>
<dbReference type="SUPFAM" id="SSF51726">
    <property type="entry name" value="UROD/MetE-like"/>
    <property type="match status" value="1"/>
</dbReference>
<name>A0ABR7N8H2_9FIRM</name>
<organism evidence="2 3">
    <name type="scientific">Jingyaoa shaoxingensis</name>
    <dbReference type="NCBI Taxonomy" id="2763671"/>
    <lineage>
        <taxon>Bacteria</taxon>
        <taxon>Bacillati</taxon>
        <taxon>Bacillota</taxon>
        <taxon>Clostridia</taxon>
        <taxon>Lachnospirales</taxon>
        <taxon>Lachnospiraceae</taxon>
        <taxon>Jingyaoa</taxon>
    </lineage>
</organism>
<keyword evidence="3" id="KW-1185">Reference proteome</keyword>
<sequence length="347" mass="39708">MMTPKQKVLACIRGEKLDEYVNQFEYVKLAFDPATLFAMGQVQKGGTWKNGWGVEMEFPENVPGMFPNTSPEFVVVDDVTNWKEKVHMPRTEFTDEEWAPTIAQVNAIDRDQYFVAPFIAPGIFEKLHYLMGMEDCMINFYDEPEAMHELIDYLVEYELKVAKEVIDHIHPDALFHHDDWGSQRSSFLSPEMFDEFLLPAYQKIYGYWKANGVELIIHHSDSYGANLVPSMIKMGIDIWQGCMYGNDIPNLIKTYGGQISFQGGIDNGKVDRGDWTKEYVEAETRKVISEVNSKNYFIPATVMGEPGSVFPGVYDFITDVIDAINRGGEVIVDENQEVTKPMTHFEK</sequence>
<reference evidence="2 3" key="1">
    <citation type="submission" date="2020-08" db="EMBL/GenBank/DDBJ databases">
        <title>Genome public.</title>
        <authorList>
            <person name="Liu C."/>
            <person name="Sun Q."/>
        </authorList>
    </citation>
    <scope>NUCLEOTIDE SEQUENCE [LARGE SCALE GENOMIC DNA]</scope>
    <source>
        <strain evidence="2 3">NSJ-46</strain>
    </source>
</reference>
<dbReference type="InterPro" id="IPR052024">
    <property type="entry name" value="Methanogen_methyltrans"/>
</dbReference>
<proteinExistence type="predicted"/>
<dbReference type="InterPro" id="IPR000257">
    <property type="entry name" value="Uroporphyrinogen_deCOase"/>
</dbReference>
<comment type="caution">
    <text evidence="2">The sequence shown here is derived from an EMBL/GenBank/DDBJ whole genome shotgun (WGS) entry which is preliminary data.</text>
</comment>
<dbReference type="Gene3D" id="3.20.20.210">
    <property type="match status" value="1"/>
</dbReference>
<protein>
    <submittedName>
        <fullName evidence="2">Uroporphyrinogen decarboxylase</fullName>
    </submittedName>
</protein>
<dbReference type="Pfam" id="PF01208">
    <property type="entry name" value="URO-D"/>
    <property type="match status" value="1"/>
</dbReference>
<feature type="domain" description="Uroporphyrinogen decarboxylase (URO-D)" evidence="1">
    <location>
        <begin position="53"/>
        <end position="298"/>
    </location>
</feature>